<dbReference type="Gene3D" id="3.40.50.12580">
    <property type="match status" value="1"/>
</dbReference>
<dbReference type="PANTHER" id="PTHR37316:SF3">
    <property type="entry name" value="TEICHOIC ACID GLYCEROL-PHOSPHATE TRANSFERASE"/>
    <property type="match status" value="1"/>
</dbReference>
<dbReference type="InterPro" id="IPR043148">
    <property type="entry name" value="TagF_C"/>
</dbReference>
<comment type="similarity">
    <text evidence="2">Belongs to the CDP-glycerol glycerophosphotransferase family.</text>
</comment>
<gene>
    <name evidence="7" type="ORF">DFR59_102352</name>
</gene>
<dbReference type="GO" id="GO:0005886">
    <property type="term" value="C:plasma membrane"/>
    <property type="evidence" value="ECO:0007669"/>
    <property type="project" value="UniProtKB-SubCell"/>
</dbReference>
<dbReference type="InterPro" id="IPR007554">
    <property type="entry name" value="Glycerophosphate_synth"/>
</dbReference>
<evidence type="ECO:0000313" key="8">
    <source>
        <dbReference type="Proteomes" id="UP000255326"/>
    </source>
</evidence>
<dbReference type="GO" id="GO:0019350">
    <property type="term" value="P:teichoic acid biosynthetic process"/>
    <property type="evidence" value="ECO:0007669"/>
    <property type="project" value="UniProtKB-KW"/>
</dbReference>
<sequence length="397" mass="47033">MFSIKTLEYLKAKVIIMIIHLFNMLPIKNNKIFFFSYYGSQYGGNPKYISEFILENYPHDCFDIVWAFNQPHTKKSIPGIRKVKRFSIKYFYEICTSKIVITNFRTTDFFVKRKHQYYIQTWHSSLRLKHIEGDAEKELPREYIDMAKRDSRKCDLLVSGCHYSSMIYKRAFWYRGEIFEVGTPRNDLLFSNNRHKKEQVLNRLNIDEGLKILLYAPTFRKGNNLEIYKINTKKIAGDLKMKFGGEWVVLIKLHPHLLNKSSQLHFSSNVIDVTNYDDIQELLLISDVLITDYSSLMFDYALTRRPCFLYIPDIENYIKNERGLYFDVNDLPFEIALNQKELNQRIKDFDSDIYDQKVKHFLKAAGSFENGRACELLVNRISKVCFDIKRSDYSEAI</sequence>
<keyword evidence="8" id="KW-1185">Reference proteome</keyword>
<keyword evidence="4 7" id="KW-0808">Transferase</keyword>
<evidence type="ECO:0000256" key="2">
    <source>
        <dbReference type="ARBA" id="ARBA00010488"/>
    </source>
</evidence>
<evidence type="ECO:0000313" key="7">
    <source>
        <dbReference type="EMBL" id="RDI45719.1"/>
    </source>
</evidence>
<name>A0A370GQN6_9BACI</name>
<comment type="caution">
    <text evidence="7">The sequence shown here is derived from an EMBL/GenBank/DDBJ whole genome shotgun (WGS) entry which is preliminary data.</text>
</comment>
<evidence type="ECO:0000256" key="1">
    <source>
        <dbReference type="ARBA" id="ARBA00004202"/>
    </source>
</evidence>
<organism evidence="7 8">
    <name type="scientific">Falsibacillus pallidus</name>
    <dbReference type="NCBI Taxonomy" id="493781"/>
    <lineage>
        <taxon>Bacteria</taxon>
        <taxon>Bacillati</taxon>
        <taxon>Bacillota</taxon>
        <taxon>Bacilli</taxon>
        <taxon>Bacillales</taxon>
        <taxon>Bacillaceae</taxon>
        <taxon>Falsibacillus</taxon>
    </lineage>
</organism>
<evidence type="ECO:0000256" key="3">
    <source>
        <dbReference type="ARBA" id="ARBA00022475"/>
    </source>
</evidence>
<dbReference type="SUPFAM" id="SSF53756">
    <property type="entry name" value="UDP-Glycosyltransferase/glycogen phosphorylase"/>
    <property type="match status" value="1"/>
</dbReference>
<dbReference type="AlphaFoldDB" id="A0A370GQN6"/>
<dbReference type="Gene3D" id="3.40.50.11820">
    <property type="match status" value="1"/>
</dbReference>
<dbReference type="Proteomes" id="UP000255326">
    <property type="component" value="Unassembled WGS sequence"/>
</dbReference>
<dbReference type="EMBL" id="QQAY01000002">
    <property type="protein sequence ID" value="RDI45719.1"/>
    <property type="molecule type" value="Genomic_DNA"/>
</dbReference>
<evidence type="ECO:0000256" key="6">
    <source>
        <dbReference type="ARBA" id="ARBA00023136"/>
    </source>
</evidence>
<dbReference type="Pfam" id="PF04464">
    <property type="entry name" value="Glyphos_transf"/>
    <property type="match status" value="1"/>
</dbReference>
<protein>
    <submittedName>
        <fullName evidence="7">CDP-glycerol:poly(Glycerophosphate) glycerophosphotransferase</fullName>
    </submittedName>
</protein>
<accession>A0A370GQN6</accession>
<dbReference type="InterPro" id="IPR051612">
    <property type="entry name" value="Teichoic_Acid_Biosynth"/>
</dbReference>
<proteinExistence type="inferred from homology"/>
<dbReference type="InterPro" id="IPR043149">
    <property type="entry name" value="TagF_N"/>
</dbReference>
<keyword evidence="3" id="KW-1003">Cell membrane</keyword>
<comment type="subcellular location">
    <subcellularLocation>
        <location evidence="1">Cell membrane</location>
        <topology evidence="1">Peripheral membrane protein</topology>
    </subcellularLocation>
</comment>
<reference evidence="7 8" key="1">
    <citation type="submission" date="2018-07" db="EMBL/GenBank/DDBJ databases">
        <title>Genomic Encyclopedia of Type Strains, Phase IV (KMG-IV): sequencing the most valuable type-strain genomes for metagenomic binning, comparative biology and taxonomic classification.</title>
        <authorList>
            <person name="Goeker M."/>
        </authorList>
    </citation>
    <scope>NUCLEOTIDE SEQUENCE [LARGE SCALE GENOMIC DNA]</scope>
    <source>
        <strain evidence="7 8">DSM 25281</strain>
    </source>
</reference>
<dbReference type="PANTHER" id="PTHR37316">
    <property type="entry name" value="TEICHOIC ACID GLYCEROL-PHOSPHATE PRIMASE"/>
    <property type="match status" value="1"/>
</dbReference>
<keyword evidence="5" id="KW-0777">Teichoic acid biosynthesis</keyword>
<keyword evidence="6" id="KW-0472">Membrane</keyword>
<dbReference type="GO" id="GO:0047355">
    <property type="term" value="F:CDP-glycerol glycerophosphotransferase activity"/>
    <property type="evidence" value="ECO:0007669"/>
    <property type="project" value="InterPro"/>
</dbReference>
<evidence type="ECO:0000256" key="4">
    <source>
        <dbReference type="ARBA" id="ARBA00022679"/>
    </source>
</evidence>
<evidence type="ECO:0000256" key="5">
    <source>
        <dbReference type="ARBA" id="ARBA00022944"/>
    </source>
</evidence>